<evidence type="ECO:0008006" key="3">
    <source>
        <dbReference type="Google" id="ProtNLM"/>
    </source>
</evidence>
<organism evidence="1 2">
    <name type="scientific">Lysinibacillus agricola</name>
    <dbReference type="NCBI Taxonomy" id="2590012"/>
    <lineage>
        <taxon>Bacteria</taxon>
        <taxon>Bacillati</taxon>
        <taxon>Bacillota</taxon>
        <taxon>Bacilli</taxon>
        <taxon>Bacillales</taxon>
        <taxon>Bacillaceae</taxon>
        <taxon>Lysinibacillus</taxon>
    </lineage>
</organism>
<evidence type="ECO:0000313" key="2">
    <source>
        <dbReference type="Proteomes" id="UP000596049"/>
    </source>
</evidence>
<protein>
    <recommendedName>
        <fullName evidence="3">Phage protein</fullName>
    </recommendedName>
</protein>
<evidence type="ECO:0000313" key="1">
    <source>
        <dbReference type="EMBL" id="QQP10884.1"/>
    </source>
</evidence>
<dbReference type="RefSeq" id="WP_053595656.1">
    <property type="nucleotide sequence ID" value="NZ_CP067341.1"/>
</dbReference>
<name>A0ABX7AM15_9BACI</name>
<dbReference type="Proteomes" id="UP000596049">
    <property type="component" value="Chromosome"/>
</dbReference>
<reference evidence="1 2" key="1">
    <citation type="submission" date="2020-01" db="EMBL/GenBank/DDBJ databases">
        <authorList>
            <person name="Liu G."/>
            <person name="Liu B."/>
        </authorList>
    </citation>
    <scope>NUCLEOTIDE SEQUENCE [LARGE SCALE GENOMIC DNA]</scope>
    <source>
        <strain evidence="1 2">FJAT-51161</strain>
    </source>
</reference>
<gene>
    <name evidence="1" type="ORF">FJQ98_16695</name>
</gene>
<accession>A0ABX7AM15</accession>
<proteinExistence type="predicted"/>
<dbReference type="EMBL" id="CP067341">
    <property type="protein sequence ID" value="QQP10884.1"/>
    <property type="molecule type" value="Genomic_DNA"/>
</dbReference>
<sequence length="231" mass="26709">MNYRDKYIQRLNNDGHNSRDAYHNKSKIIAKQQILNSPNRYDVYLNLDKSVTHYCITKDKDTYKKRKFIFIPDTKVDMGHYVTQGELTYLLIAKDTNEITPQFLGELCTAEFPVKYADEKKFLGYDDLDRPVYDIIPGEVTRLPCITKMNDASTAIADTNNPVNLLDNQVMVIIPYSEAPSIKYNEKFELYNDAYRIIRIDPSSSINKIGTLRITGERVESVNNQEGDDEE</sequence>
<keyword evidence="2" id="KW-1185">Reference proteome</keyword>